<comment type="subcellular location">
    <subcellularLocation>
        <location evidence="1">Cell membrane</location>
        <topology evidence="1">Multi-pass membrane protein</topology>
    </subcellularLocation>
</comment>
<proteinExistence type="predicted"/>
<evidence type="ECO:0000256" key="3">
    <source>
        <dbReference type="ARBA" id="ARBA00022692"/>
    </source>
</evidence>
<feature type="transmembrane region" description="Helical" evidence="6">
    <location>
        <begin position="96"/>
        <end position="115"/>
    </location>
</feature>
<feature type="transmembrane region" description="Helical" evidence="6">
    <location>
        <begin position="31"/>
        <end position="49"/>
    </location>
</feature>
<dbReference type="PANTHER" id="PTHR33545">
    <property type="entry name" value="UPF0750 MEMBRANE PROTEIN YITT-RELATED"/>
    <property type="match status" value="1"/>
</dbReference>
<dbReference type="Pfam" id="PF02588">
    <property type="entry name" value="YitT_membrane"/>
    <property type="match status" value="1"/>
</dbReference>
<name>A0A942TY95_9BACI</name>
<feature type="transmembrane region" description="Helical" evidence="6">
    <location>
        <begin position="164"/>
        <end position="186"/>
    </location>
</feature>
<feature type="transmembrane region" description="Helical" evidence="6">
    <location>
        <begin position="192"/>
        <end position="209"/>
    </location>
</feature>
<dbReference type="InterPro" id="IPR003740">
    <property type="entry name" value="YitT"/>
</dbReference>
<gene>
    <name evidence="7" type="ORF">KHA99_00805</name>
</gene>
<dbReference type="AlphaFoldDB" id="A0A942TY95"/>
<evidence type="ECO:0000256" key="4">
    <source>
        <dbReference type="ARBA" id="ARBA00022989"/>
    </source>
</evidence>
<keyword evidence="5 6" id="KW-0472">Membrane</keyword>
<evidence type="ECO:0000256" key="2">
    <source>
        <dbReference type="ARBA" id="ARBA00022475"/>
    </source>
</evidence>
<reference evidence="7" key="1">
    <citation type="submission" date="2021-05" db="EMBL/GenBank/DDBJ databases">
        <title>Novel Bacillus species.</title>
        <authorList>
            <person name="Liu G."/>
        </authorList>
    </citation>
    <scope>NUCLEOTIDE SEQUENCE</scope>
    <source>
        <strain evidence="7">FJAT-49825</strain>
    </source>
</reference>
<evidence type="ECO:0000256" key="6">
    <source>
        <dbReference type="SAM" id="Phobius"/>
    </source>
</evidence>
<dbReference type="EMBL" id="JAGYPF010000001">
    <property type="protein sequence ID" value="MBS4210985.1"/>
    <property type="molecule type" value="Genomic_DNA"/>
</dbReference>
<comment type="caution">
    <text evidence="7">The sequence shown here is derived from an EMBL/GenBank/DDBJ whole genome shotgun (WGS) entry which is preliminary data.</text>
</comment>
<keyword evidence="2" id="KW-1003">Cell membrane</keyword>
<evidence type="ECO:0000313" key="8">
    <source>
        <dbReference type="Proteomes" id="UP000679749"/>
    </source>
</evidence>
<sequence>MLQISLFLIFWYVHIIKLKRLDKVIIIFEKLFATLVGSLLLGIGVNGFFIPNHLIDGGILGIALIMYYFFKFQTGISMILLSLPICFLALLKEKAYFLNSIQGLLVSSLFIDLLAPLRDEFSVSSLTGAIVGGVIIGIGVGLMLRHKTSTGGTDLLAKLISRSFSINLALTIIFIDGLIVLAGFTVLDVHHFLYSCLAIVTVGIITALIEGY</sequence>
<evidence type="ECO:0000256" key="5">
    <source>
        <dbReference type="ARBA" id="ARBA00023136"/>
    </source>
</evidence>
<evidence type="ECO:0000256" key="1">
    <source>
        <dbReference type="ARBA" id="ARBA00004651"/>
    </source>
</evidence>
<dbReference type="GO" id="GO:0005886">
    <property type="term" value="C:plasma membrane"/>
    <property type="evidence" value="ECO:0007669"/>
    <property type="project" value="UniProtKB-SubCell"/>
</dbReference>
<keyword evidence="4 6" id="KW-1133">Transmembrane helix</keyword>
<organism evidence="7 8">
    <name type="scientific">Neobacillus rhizophilus</name>
    <dbReference type="NCBI Taxonomy" id="2833579"/>
    <lineage>
        <taxon>Bacteria</taxon>
        <taxon>Bacillati</taxon>
        <taxon>Bacillota</taxon>
        <taxon>Bacilli</taxon>
        <taxon>Bacillales</taxon>
        <taxon>Bacillaceae</taxon>
        <taxon>Neobacillus</taxon>
    </lineage>
</organism>
<feature type="transmembrane region" description="Helical" evidence="6">
    <location>
        <begin position="121"/>
        <end position="144"/>
    </location>
</feature>
<protein>
    <submittedName>
        <fullName evidence="7">YitT family protein</fullName>
    </submittedName>
</protein>
<evidence type="ECO:0000313" key="7">
    <source>
        <dbReference type="EMBL" id="MBS4210985.1"/>
    </source>
</evidence>
<keyword evidence="3 6" id="KW-0812">Transmembrane</keyword>
<accession>A0A942TY95</accession>
<keyword evidence="8" id="KW-1185">Reference proteome</keyword>
<dbReference type="PANTHER" id="PTHR33545:SF5">
    <property type="entry name" value="UPF0750 MEMBRANE PROTEIN YITT"/>
    <property type="match status" value="1"/>
</dbReference>
<dbReference type="InterPro" id="IPR051461">
    <property type="entry name" value="UPF0750_membrane"/>
</dbReference>
<dbReference type="Proteomes" id="UP000679749">
    <property type="component" value="Unassembled WGS sequence"/>
</dbReference>